<evidence type="ECO:0000313" key="2">
    <source>
        <dbReference type="Proteomes" id="UP000824120"/>
    </source>
</evidence>
<name>A0A9J5W876_SOLCO</name>
<dbReference type="AlphaFoldDB" id="A0A9J5W876"/>
<accession>A0A9J5W876</accession>
<keyword evidence="2" id="KW-1185">Reference proteome</keyword>
<reference evidence="1 2" key="1">
    <citation type="submission" date="2020-09" db="EMBL/GenBank/DDBJ databases">
        <title>De no assembly of potato wild relative species, Solanum commersonii.</title>
        <authorList>
            <person name="Cho K."/>
        </authorList>
    </citation>
    <scope>NUCLEOTIDE SEQUENCE [LARGE SCALE GENOMIC DNA]</scope>
    <source>
        <strain evidence="1">LZ3.2</strain>
        <tissue evidence="1">Leaf</tissue>
    </source>
</reference>
<evidence type="ECO:0000313" key="1">
    <source>
        <dbReference type="EMBL" id="KAG5571360.1"/>
    </source>
</evidence>
<dbReference type="Proteomes" id="UP000824120">
    <property type="component" value="Chromosome 12"/>
</dbReference>
<proteinExistence type="predicted"/>
<organism evidence="1 2">
    <name type="scientific">Solanum commersonii</name>
    <name type="common">Commerson's wild potato</name>
    <name type="synonym">Commerson's nightshade</name>
    <dbReference type="NCBI Taxonomy" id="4109"/>
    <lineage>
        <taxon>Eukaryota</taxon>
        <taxon>Viridiplantae</taxon>
        <taxon>Streptophyta</taxon>
        <taxon>Embryophyta</taxon>
        <taxon>Tracheophyta</taxon>
        <taxon>Spermatophyta</taxon>
        <taxon>Magnoliopsida</taxon>
        <taxon>eudicotyledons</taxon>
        <taxon>Gunneridae</taxon>
        <taxon>Pentapetalae</taxon>
        <taxon>asterids</taxon>
        <taxon>lamiids</taxon>
        <taxon>Solanales</taxon>
        <taxon>Solanaceae</taxon>
        <taxon>Solanoideae</taxon>
        <taxon>Solaneae</taxon>
        <taxon>Solanum</taxon>
    </lineage>
</organism>
<dbReference type="EMBL" id="JACXVP010000012">
    <property type="protein sequence ID" value="KAG5571360.1"/>
    <property type="molecule type" value="Genomic_DNA"/>
</dbReference>
<sequence length="61" mass="6907">MSQPTGGQPFSVAGLQAYICPKRSHLYSLLNNWLNKVMTVLEEILPWLGYPTNQMDGRRGK</sequence>
<protein>
    <submittedName>
        <fullName evidence="1">Uncharacterized protein</fullName>
    </submittedName>
</protein>
<gene>
    <name evidence="1" type="ORF">H5410_061126</name>
</gene>
<comment type="caution">
    <text evidence="1">The sequence shown here is derived from an EMBL/GenBank/DDBJ whole genome shotgun (WGS) entry which is preliminary data.</text>
</comment>